<dbReference type="Gene3D" id="3.90.228.10">
    <property type="match status" value="1"/>
</dbReference>
<dbReference type="AlphaFoldDB" id="A0AAD3XUS0"/>
<sequence length="220" mass="23634">MFFIVCGQFQSYVQKTRVGTSWRSSWLKNDGPTCENERILKVRNTKRTIQRFEDCRDAVKLRALTTARKNPRPAADGDELLRFHCTTLTCALGARGSASLCGFVPGCGVCTIIRHGFPGKGGVRTTATSGGAHGGLDSTDGRRAMLVCRVIAGRVRRAADSGASPVEGMQLPEGTAAGSYDSVAGGFTGVYSSLQELVVFNPRAVLPCFVVLYKTTSINY</sequence>
<evidence type="ECO:0000313" key="1">
    <source>
        <dbReference type="EMBL" id="GMH18013.1"/>
    </source>
</evidence>
<name>A0AAD3XUS0_NEPGR</name>
<organism evidence="1 2">
    <name type="scientific">Nepenthes gracilis</name>
    <name type="common">Slender pitcher plant</name>
    <dbReference type="NCBI Taxonomy" id="150966"/>
    <lineage>
        <taxon>Eukaryota</taxon>
        <taxon>Viridiplantae</taxon>
        <taxon>Streptophyta</taxon>
        <taxon>Embryophyta</taxon>
        <taxon>Tracheophyta</taxon>
        <taxon>Spermatophyta</taxon>
        <taxon>Magnoliopsida</taxon>
        <taxon>eudicotyledons</taxon>
        <taxon>Gunneridae</taxon>
        <taxon>Pentapetalae</taxon>
        <taxon>Caryophyllales</taxon>
        <taxon>Nepenthaceae</taxon>
        <taxon>Nepenthes</taxon>
    </lineage>
</organism>
<comment type="caution">
    <text evidence="1">The sequence shown here is derived from an EMBL/GenBank/DDBJ whole genome shotgun (WGS) entry which is preliminary data.</text>
</comment>
<protein>
    <submittedName>
        <fullName evidence="1">Uncharacterized protein</fullName>
    </submittedName>
</protein>
<gene>
    <name evidence="1" type="ORF">Nepgr_019854</name>
</gene>
<evidence type="ECO:0000313" key="2">
    <source>
        <dbReference type="Proteomes" id="UP001279734"/>
    </source>
</evidence>
<dbReference type="SUPFAM" id="SSF56399">
    <property type="entry name" value="ADP-ribosylation"/>
    <property type="match status" value="1"/>
</dbReference>
<reference evidence="1" key="1">
    <citation type="submission" date="2023-05" db="EMBL/GenBank/DDBJ databases">
        <title>Nepenthes gracilis genome sequencing.</title>
        <authorList>
            <person name="Fukushima K."/>
        </authorList>
    </citation>
    <scope>NUCLEOTIDE SEQUENCE</scope>
    <source>
        <strain evidence="1">SING2019-196</strain>
    </source>
</reference>
<keyword evidence="2" id="KW-1185">Reference proteome</keyword>
<dbReference type="PANTHER" id="PTHR31681:SF12">
    <property type="entry name" value="C2H2-LIKE ZINC FINGER PROTEIN"/>
    <property type="match status" value="1"/>
</dbReference>
<dbReference type="PANTHER" id="PTHR31681">
    <property type="entry name" value="C2H2-LIKE ZINC FINGER PROTEIN"/>
    <property type="match status" value="1"/>
</dbReference>
<proteinExistence type="predicted"/>
<accession>A0AAD3XUS0</accession>
<dbReference type="EMBL" id="BSYO01000018">
    <property type="protein sequence ID" value="GMH18013.1"/>
    <property type="molecule type" value="Genomic_DNA"/>
</dbReference>
<dbReference type="Proteomes" id="UP001279734">
    <property type="component" value="Unassembled WGS sequence"/>
</dbReference>